<comment type="similarity">
    <text evidence="8">Belongs to the protein kinase superfamily. Ser/Thr protein kinase family. MAP kinase subfamily.</text>
</comment>
<dbReference type="FunFam" id="3.30.200.20:FF:000427">
    <property type="entry name" value="Wnk protein kinase"/>
    <property type="match status" value="1"/>
</dbReference>
<dbReference type="InterPro" id="IPR029071">
    <property type="entry name" value="Ubiquitin-like_domsf"/>
</dbReference>
<evidence type="ECO:0000313" key="14">
    <source>
        <dbReference type="Proteomes" id="UP001259832"/>
    </source>
</evidence>
<keyword evidence="9" id="KW-0175">Coiled coil</keyword>
<gene>
    <name evidence="13" type="ORF">P3T76_002983</name>
</gene>
<keyword evidence="1 8" id="KW-0723">Serine/threonine-protein kinase</keyword>
<feature type="region of interest" description="Disordered" evidence="10">
    <location>
        <begin position="1010"/>
        <end position="1047"/>
    </location>
</feature>
<feature type="compositionally biased region" description="Polar residues" evidence="10">
    <location>
        <begin position="810"/>
        <end position="830"/>
    </location>
</feature>
<keyword evidence="11" id="KW-1133">Transmembrane helix</keyword>
<dbReference type="InterPro" id="IPR008271">
    <property type="entry name" value="Ser/Thr_kinase_AS"/>
</dbReference>
<evidence type="ECO:0000256" key="10">
    <source>
        <dbReference type="SAM" id="MobiDB-lite"/>
    </source>
</evidence>
<dbReference type="InterPro" id="IPR001158">
    <property type="entry name" value="DIX"/>
</dbReference>
<keyword evidence="14" id="KW-1185">Reference proteome</keyword>
<dbReference type="Pfam" id="PF00069">
    <property type="entry name" value="Pkinase"/>
    <property type="match status" value="2"/>
</dbReference>
<feature type="compositionally biased region" description="Gly residues" evidence="10">
    <location>
        <begin position="1570"/>
        <end position="1579"/>
    </location>
</feature>
<keyword evidence="11" id="KW-0812">Transmembrane</keyword>
<feature type="compositionally biased region" description="Pro residues" evidence="10">
    <location>
        <begin position="617"/>
        <end position="627"/>
    </location>
</feature>
<dbReference type="Gene3D" id="2.40.240.130">
    <property type="match status" value="1"/>
</dbReference>
<dbReference type="CDD" id="cd22249">
    <property type="entry name" value="UDM1_RNF168_RNF169-like"/>
    <property type="match status" value="1"/>
</dbReference>
<evidence type="ECO:0000259" key="12">
    <source>
        <dbReference type="PROSITE" id="PS50011"/>
    </source>
</evidence>
<feature type="region of interest" description="Disordered" evidence="10">
    <location>
        <begin position="611"/>
        <end position="654"/>
    </location>
</feature>
<reference evidence="13" key="1">
    <citation type="submission" date="2023-08" db="EMBL/GenBank/DDBJ databases">
        <title>Reference Genome Resource for the Citrus Pathogen Phytophthora citrophthora.</title>
        <authorList>
            <person name="Moller H."/>
            <person name="Coetzee B."/>
            <person name="Rose L.J."/>
            <person name="Van Niekerk J.M."/>
        </authorList>
    </citation>
    <scope>NUCLEOTIDE SEQUENCE</scope>
    <source>
        <strain evidence="13">STE-U-9442</strain>
    </source>
</reference>
<accession>A0AAD9LQH0</accession>
<evidence type="ECO:0000256" key="11">
    <source>
        <dbReference type="SAM" id="Phobius"/>
    </source>
</evidence>
<evidence type="ECO:0000313" key="13">
    <source>
        <dbReference type="EMBL" id="KAK1945935.1"/>
    </source>
</evidence>
<comment type="cofactor">
    <cofactor evidence="8">
        <name>Mg(2+)</name>
        <dbReference type="ChEBI" id="CHEBI:18420"/>
    </cofactor>
</comment>
<dbReference type="Pfam" id="PF00778">
    <property type="entry name" value="DIX"/>
    <property type="match status" value="1"/>
</dbReference>
<name>A0AAD9LQH0_9STRA</name>
<evidence type="ECO:0000256" key="6">
    <source>
        <dbReference type="ARBA" id="ARBA00022840"/>
    </source>
</evidence>
<feature type="region of interest" description="Disordered" evidence="10">
    <location>
        <begin position="349"/>
        <end position="482"/>
    </location>
</feature>
<feature type="compositionally biased region" description="Low complexity" evidence="10">
    <location>
        <begin position="360"/>
        <end position="382"/>
    </location>
</feature>
<dbReference type="PROSITE" id="PS50011">
    <property type="entry name" value="PROTEIN_KINASE_DOM"/>
    <property type="match status" value="2"/>
</dbReference>
<feature type="compositionally biased region" description="Low complexity" evidence="10">
    <location>
        <begin position="417"/>
        <end position="449"/>
    </location>
</feature>
<dbReference type="InterPro" id="IPR050588">
    <property type="entry name" value="WNK_Ser-Thr_kinase"/>
</dbReference>
<keyword evidence="8" id="KW-0460">Magnesium</keyword>
<dbReference type="EMBL" id="JASMQC010000004">
    <property type="protein sequence ID" value="KAK1945935.1"/>
    <property type="molecule type" value="Genomic_DNA"/>
</dbReference>
<dbReference type="InterPro" id="IPR017441">
    <property type="entry name" value="Protein_kinase_ATP_BS"/>
</dbReference>
<dbReference type="PROSITE" id="PS00107">
    <property type="entry name" value="PROTEIN_KINASE_ATP"/>
    <property type="match status" value="1"/>
</dbReference>
<dbReference type="InterPro" id="IPR038207">
    <property type="entry name" value="DIX_dom_sf"/>
</dbReference>
<keyword evidence="6 7" id="KW-0067">ATP-binding</keyword>
<feature type="domain" description="Protein kinase" evidence="12">
    <location>
        <begin position="25"/>
        <end position="285"/>
    </location>
</feature>
<dbReference type="GO" id="GO:0005524">
    <property type="term" value="F:ATP binding"/>
    <property type="evidence" value="ECO:0007669"/>
    <property type="project" value="UniProtKB-UniRule"/>
</dbReference>
<evidence type="ECO:0000256" key="1">
    <source>
        <dbReference type="ARBA" id="ARBA00022527"/>
    </source>
</evidence>
<dbReference type="SUPFAM" id="SSF54236">
    <property type="entry name" value="Ubiquitin-like"/>
    <property type="match status" value="1"/>
</dbReference>
<feature type="region of interest" description="Disordered" evidence="10">
    <location>
        <begin position="775"/>
        <end position="830"/>
    </location>
</feature>
<dbReference type="PROSITE" id="PS00108">
    <property type="entry name" value="PROTEIN_KINASE_ST"/>
    <property type="match status" value="2"/>
</dbReference>
<dbReference type="EC" id="2.7.11.24" evidence="8"/>
<dbReference type="SUPFAM" id="SSF56112">
    <property type="entry name" value="Protein kinase-like (PK-like)"/>
    <property type="match status" value="2"/>
</dbReference>
<evidence type="ECO:0000256" key="3">
    <source>
        <dbReference type="ARBA" id="ARBA00022687"/>
    </source>
</evidence>
<feature type="domain" description="Protein kinase" evidence="12">
    <location>
        <begin position="1666"/>
        <end position="1956"/>
    </location>
</feature>
<keyword evidence="2 8" id="KW-0808">Transferase</keyword>
<dbReference type="SMART" id="SM00220">
    <property type="entry name" value="S_TKc"/>
    <property type="match status" value="2"/>
</dbReference>
<feature type="compositionally biased region" description="Basic and acidic residues" evidence="10">
    <location>
        <begin position="1450"/>
        <end position="1466"/>
    </location>
</feature>
<evidence type="ECO:0000256" key="8">
    <source>
        <dbReference type="RuleBase" id="RU361165"/>
    </source>
</evidence>
<organism evidence="13 14">
    <name type="scientific">Phytophthora citrophthora</name>
    <dbReference type="NCBI Taxonomy" id="4793"/>
    <lineage>
        <taxon>Eukaryota</taxon>
        <taxon>Sar</taxon>
        <taxon>Stramenopiles</taxon>
        <taxon>Oomycota</taxon>
        <taxon>Peronosporomycetes</taxon>
        <taxon>Peronosporales</taxon>
        <taxon>Peronosporaceae</taxon>
        <taxon>Phytophthora</taxon>
    </lineage>
</organism>
<dbReference type="Gene3D" id="3.30.200.20">
    <property type="entry name" value="Phosphorylase Kinase, domain 1"/>
    <property type="match status" value="2"/>
</dbReference>
<dbReference type="PANTHER" id="PTHR13902">
    <property type="entry name" value="SERINE/THREONINE-PROTEIN KINASE WNK WITH NO LYSINE -RELATED"/>
    <property type="match status" value="1"/>
</dbReference>
<dbReference type="InterPro" id="IPR011009">
    <property type="entry name" value="Kinase-like_dom_sf"/>
</dbReference>
<feature type="binding site" evidence="7">
    <location>
        <position position="1696"/>
    </location>
    <ligand>
        <name>ATP</name>
        <dbReference type="ChEBI" id="CHEBI:30616"/>
    </ligand>
</feature>
<feature type="compositionally biased region" description="Basic and acidic residues" evidence="10">
    <location>
        <begin position="384"/>
        <end position="395"/>
    </location>
</feature>
<comment type="activity regulation">
    <text evidence="8">Activated by threonine and tyrosine phosphorylation.</text>
</comment>
<dbReference type="GO" id="GO:0004707">
    <property type="term" value="F:MAP kinase activity"/>
    <property type="evidence" value="ECO:0007669"/>
    <property type="project" value="UniProtKB-EC"/>
</dbReference>
<feature type="compositionally biased region" description="Low complexity" evidence="10">
    <location>
        <begin position="628"/>
        <end position="637"/>
    </location>
</feature>
<feature type="compositionally biased region" description="Low complexity" evidence="10">
    <location>
        <begin position="1024"/>
        <end position="1047"/>
    </location>
</feature>
<dbReference type="CDD" id="cd07834">
    <property type="entry name" value="STKc_MAPK"/>
    <property type="match status" value="1"/>
</dbReference>
<comment type="catalytic activity">
    <reaction evidence="8">
        <text>L-threonyl-[protein] + ATP = O-phospho-L-threonyl-[protein] + ADP + H(+)</text>
        <dbReference type="Rhea" id="RHEA:46608"/>
        <dbReference type="Rhea" id="RHEA-COMP:11060"/>
        <dbReference type="Rhea" id="RHEA-COMP:11605"/>
        <dbReference type="ChEBI" id="CHEBI:15378"/>
        <dbReference type="ChEBI" id="CHEBI:30013"/>
        <dbReference type="ChEBI" id="CHEBI:30616"/>
        <dbReference type="ChEBI" id="CHEBI:61977"/>
        <dbReference type="ChEBI" id="CHEBI:456216"/>
        <dbReference type="EC" id="2.7.11.24"/>
    </reaction>
</comment>
<evidence type="ECO:0000256" key="7">
    <source>
        <dbReference type="PROSITE-ProRule" id="PRU10141"/>
    </source>
</evidence>
<feature type="compositionally biased region" description="Low complexity" evidence="10">
    <location>
        <begin position="1580"/>
        <end position="1636"/>
    </location>
</feature>
<keyword evidence="5 8" id="KW-0418">Kinase</keyword>
<proteinExistence type="inferred from homology"/>
<dbReference type="FunFam" id="1.10.510.10:FF:000040">
    <property type="entry name" value="Mitogen-activated protein kinase"/>
    <property type="match status" value="1"/>
</dbReference>
<dbReference type="InterPro" id="IPR003527">
    <property type="entry name" value="MAP_kinase_CS"/>
</dbReference>
<evidence type="ECO:0000256" key="4">
    <source>
        <dbReference type="ARBA" id="ARBA00022741"/>
    </source>
</evidence>
<evidence type="ECO:0000256" key="5">
    <source>
        <dbReference type="ARBA" id="ARBA00022777"/>
    </source>
</evidence>
<keyword evidence="4 7" id="KW-0547">Nucleotide-binding</keyword>
<comment type="caution">
    <text evidence="13">The sequence shown here is derived from an EMBL/GenBank/DDBJ whole genome shotgun (WGS) entry which is preliminary data.</text>
</comment>
<dbReference type="FunFam" id="1.10.510.10:FF:000046">
    <property type="entry name" value="probable serine/threonine-protein kinase WNK9"/>
    <property type="match status" value="1"/>
</dbReference>
<feature type="region of interest" description="Disordered" evidence="10">
    <location>
        <begin position="502"/>
        <end position="584"/>
    </location>
</feature>
<dbReference type="GO" id="GO:0016055">
    <property type="term" value="P:Wnt signaling pathway"/>
    <property type="evidence" value="ECO:0007669"/>
    <property type="project" value="UniProtKB-KW"/>
</dbReference>
<dbReference type="FunFam" id="3.30.200.20:FF:000046">
    <property type="entry name" value="Mitogen-activated protein kinase"/>
    <property type="match status" value="1"/>
</dbReference>
<evidence type="ECO:0000256" key="9">
    <source>
        <dbReference type="SAM" id="Coils"/>
    </source>
</evidence>
<sequence>MEESDVYVREEGDRPVEHSPRGRYIRFDIRLGTGAYKSVYKAYDTDQGIDVAWNAIDIGLLPSTEKTRIIQEVQLLQKLEHKNIINFYGSWFSKEKNQVVFITEIMTSGTLKSYIKRVQFIKWKIIKRWCLQILEGLHYLHSQNPPVIHRDLKCDNIFVNGNTGDLRIGDLGLSTQLAVDKRSKAQSVLGTPEFMAPELYDESYDEKVDIYAFGMCVLEMVTKEVPYSECINPAQIYKKVTAGIRPKGLQRVVSQAARDFIELCLSRGNGLVDVTAQYLLDHPFLKVQDDDNDMVECLDEDELERESKQQQQRLEKVAEESFAVEFNMESGSKDGAAVAVVVSERRKQFPSLSLEPEEMSAASSASGSASAPGSTGSVTAAAPAEEKAGGTHRLIEVPPAGAGRDSITQPPSPSTEPAPAVAAEPATPVLAPAPVETPATPTEVAPTLTHSPSQPVISEMVSADEPLSSGKKNADSHVDQFLATLPGTESAIQNTRINIMGGRGQRLDLENDATPDYTESPTESPVANGKETPEHSQSFTGDTPALPVDSAKDEPPNSAPGLLTPSQAPQASVPPMQLPDPVVEPQGNLVRRASIHVPPGTANAVTAAVAEAAAPVPRQPSPPPAPAPSAQQPAAPSNTTARKRVKRHEIKAAKDPDNEHSILLNLRIMIDGKSKEIKFPFNLFADSPHEVACELAVDVGILEPDLEDIADSIRFLVTEGKINNLSDVQEDVWEEAPEPYSFSTKTFPNVSKMSFVHVPHEAYQQQAYMRGAVGLDRTPSTSSVSSSGVPPSALQGVLGTSGTAAAASPQDLSMSGSQEPMSNANLTDPSSNLMVLDGSSTSSIQAFPSNEVGRSASRPGLPHTASESTLTKEALLSILEMRARGVSMGSIADPTYVQQIHQLEDRLKIARTSFDERESSLEAAIRSEEEKHQREIERFRKKMEEFDKQRAAIARQQNGESAVLSEPNGSSTALDESLRLLAQGETLASANVQNLSAMLVEFDNDVGLPVDGSDEELSPPPSASVPVNAAVSASSTSEASTPPASVPVDELIPESYLKSATPAAAGTDTTAKAATAPTPTATYGIYGAIQSLDTPTTVKTLLQQCYAGFALNGCKDLNASAGFHKAYAFETQFTDPSLMTQQYCLQCCTNPVPITTGADETWNLSCPLNDLQRLSVSKGRRTYRFARRNTLDDESVIECPMPTRNLSMYLNGYELQLVVIERSSNFGTEFWRSVVECSVSITESEEPPDIFNEVLHLRSIPTAQDRPTAWVTPTILVCIIVAGIMAVPIYKGRFRGQRCAHCGSWMVVVNGMCSVCIIISCSIHPPPAKVYITNGKPFAHNISQPSEAISGEESSTPWQKFMHSAKAKGMLNYFVPEDGDSSDHLNVVPMPRVDQLRLQHVKKSFPLPGDFHFRFKTAFEGTYVWLDVVNDADPVPDFNGLIICKISRVQRENSTRPPERTEKPKIQVEAPDLIETSEPPASPPKREEPQAAQKTFNNDLVGLMADPVPSPTPQAPSAPSPVPPPSPAPPQAARDPFDVFVGNNTAPMRPTPISATMNASNGPRGLSPGSHGGSYGAQGGFNPMGSGGPSPMAPRGPSGMNISQMHMGMGQPQGGMQQQQQQNSFQAAAAATSATTEPQPKMPSRYGPDFHCVTVSRDVFEVRSHYVNLRPVGGGSYGIVCSAEDTLRGRKVAIKKITDVFDDLTDAKRILREMKLLRHLGVHENIINILDVILIPPNVMDFHDIYIVTDLMESDLERIISSSQPLSDAHFQYFLYQILRGMKFVHSGNVLHRDLKPSNLLVNSNCDLSICDFGLARGVETAHNEDLTEYVVTRWYRAPELLTDCQNYNDAVDVWAVGCIFAEMLRRRPFFTGRDPSDQLHMIIRVLGSPSEEEMAFVPHEAAKRAILQHGFYPKRPLIEFFPDANPLAVDLLSQMLKFNPAERISIVQALAHPYLAQLQNPADEPVCAEPFNFDFERESLDLGVEMPKEELQRLVFQECMSIHQLEAHHM</sequence>
<feature type="coiled-coil region" evidence="9">
    <location>
        <begin position="922"/>
        <end position="956"/>
    </location>
</feature>
<dbReference type="Proteomes" id="UP001259832">
    <property type="component" value="Unassembled WGS sequence"/>
</dbReference>
<dbReference type="InterPro" id="IPR000719">
    <property type="entry name" value="Prot_kinase_dom"/>
</dbReference>
<evidence type="ECO:0000256" key="2">
    <source>
        <dbReference type="ARBA" id="ARBA00022679"/>
    </source>
</evidence>
<keyword evidence="3" id="KW-0879">Wnt signaling pathway</keyword>
<keyword evidence="11" id="KW-0472">Membrane</keyword>
<feature type="compositionally biased region" description="Pro residues" evidence="10">
    <location>
        <begin position="1508"/>
        <end position="1530"/>
    </location>
</feature>
<dbReference type="Gene3D" id="1.10.510.10">
    <property type="entry name" value="Transferase(Phosphotransferase) domain 1"/>
    <property type="match status" value="2"/>
</dbReference>
<dbReference type="CDD" id="cd13983">
    <property type="entry name" value="STKc_WNK"/>
    <property type="match status" value="1"/>
</dbReference>
<feature type="compositionally biased region" description="Low complexity" evidence="10">
    <location>
        <begin position="778"/>
        <end position="792"/>
    </location>
</feature>
<feature type="region of interest" description="Disordered" evidence="10">
    <location>
        <begin position="1450"/>
        <end position="1646"/>
    </location>
</feature>
<feature type="transmembrane region" description="Helical" evidence="11">
    <location>
        <begin position="1270"/>
        <end position="1290"/>
    </location>
</feature>
<protein>
    <recommendedName>
        <fullName evidence="8">Mitogen-activated protein kinase</fullName>
        <ecNumber evidence="8">2.7.11.24</ecNumber>
    </recommendedName>
</protein>
<feature type="transmembrane region" description="Helical" evidence="11">
    <location>
        <begin position="1302"/>
        <end position="1320"/>
    </location>
</feature>
<dbReference type="PROSITE" id="PS01351">
    <property type="entry name" value="MAPK"/>
    <property type="match status" value="1"/>
</dbReference>